<evidence type="ECO:0000313" key="2">
    <source>
        <dbReference type="EMBL" id="SIT21885.1"/>
    </source>
</evidence>
<evidence type="ECO:0000313" key="4">
    <source>
        <dbReference type="Proteomes" id="UP001380186"/>
    </source>
</evidence>
<name>A0A1N7QGA6_9FLAO</name>
<sequence>MKNLKKLSRPELRAIEGSGPNWSCTPTSCPKGSCCIPGSWPSTPRACVICADS</sequence>
<gene>
    <name evidence="1" type="ORF">CRDW_31490</name>
    <name evidence="2" type="ORF">SAMN05421785_111103</name>
</gene>
<protein>
    <submittedName>
        <fullName evidence="2">Uncharacterized protein</fullName>
    </submittedName>
</protein>
<dbReference type="AlphaFoldDB" id="A0A1N7QGA6"/>
<reference evidence="1" key="3">
    <citation type="submission" date="2023-12" db="EMBL/GenBank/DDBJ databases">
        <title>Complete genome sequences of six duckweed-associated bacterial strains for studying community assembly in synthetic plant microbiome.</title>
        <authorList>
            <person name="Ishizawa H."/>
            <person name="Tada M."/>
            <person name="Tashiro Y."/>
            <person name="Kuroda M."/>
            <person name="Inoue D."/>
            <person name="Dohra H."/>
            <person name="Futamata H."/>
            <person name="Ike M."/>
        </authorList>
    </citation>
    <scope>NUCLEOTIDE SEQUENCE</scope>
    <source>
        <strain evidence="1">DW100</strain>
    </source>
</reference>
<dbReference type="EMBL" id="FTOV01000011">
    <property type="protein sequence ID" value="SIT21885.1"/>
    <property type="molecule type" value="Genomic_DNA"/>
</dbReference>
<dbReference type="NCBIfam" id="NF047798">
    <property type="entry name" value="leader_Chryseo"/>
    <property type="match status" value="1"/>
</dbReference>
<dbReference type="Proteomes" id="UP001380186">
    <property type="component" value="Chromosome"/>
</dbReference>
<reference evidence="1 4" key="2">
    <citation type="journal article" date="2020" name="Microbes Environ.">
        <title>Synthetic bacterial community of duckweed: a simple and stable system to study plant-microbe interactions.</title>
        <authorList>
            <person name="Ishizawa H."/>
            <person name="Tada M."/>
            <person name="Kuroda M."/>
            <person name="Inoue D."/>
            <person name="Futamata H."/>
            <person name="Ike M."/>
        </authorList>
    </citation>
    <scope>NUCLEOTIDE SEQUENCE [LARGE SCALE GENOMIC DNA]</scope>
    <source>
        <strain evidence="1 4">DW100</strain>
    </source>
</reference>
<evidence type="ECO:0000313" key="1">
    <source>
        <dbReference type="EMBL" id="BEV05775.1"/>
    </source>
</evidence>
<dbReference type="STRING" id="373672.SAMN05421785_111103"/>
<keyword evidence="4" id="KW-1185">Reference proteome</keyword>
<dbReference type="InterPro" id="IPR058074">
    <property type="entry name" value="Bacteriocin-like"/>
</dbReference>
<accession>A0A1N7QGA6</accession>
<dbReference type="Proteomes" id="UP000185781">
    <property type="component" value="Unassembled WGS sequence"/>
</dbReference>
<dbReference type="EMBL" id="AP029022">
    <property type="protein sequence ID" value="BEV05775.1"/>
    <property type="molecule type" value="Genomic_DNA"/>
</dbReference>
<reference evidence="2 3" key="1">
    <citation type="submission" date="2017-01" db="EMBL/GenBank/DDBJ databases">
        <authorList>
            <person name="Mah S.A."/>
            <person name="Swanson W.J."/>
            <person name="Moy G.W."/>
            <person name="Vacquier V.D."/>
        </authorList>
    </citation>
    <scope>NUCLEOTIDE SEQUENCE [LARGE SCALE GENOMIC DNA]</scope>
    <source>
        <strain evidence="2 3">DSM 18014</strain>
    </source>
</reference>
<proteinExistence type="predicted"/>
<dbReference type="RefSeq" id="WP_165762953.1">
    <property type="nucleotide sequence ID" value="NZ_AP029022.1"/>
</dbReference>
<evidence type="ECO:0000313" key="3">
    <source>
        <dbReference type="Proteomes" id="UP000185781"/>
    </source>
</evidence>
<organism evidence="2 3">
    <name type="scientific">Chryseobacterium gambrini</name>
    <dbReference type="NCBI Taxonomy" id="373672"/>
    <lineage>
        <taxon>Bacteria</taxon>
        <taxon>Pseudomonadati</taxon>
        <taxon>Bacteroidota</taxon>
        <taxon>Flavobacteriia</taxon>
        <taxon>Flavobacteriales</taxon>
        <taxon>Weeksellaceae</taxon>
        <taxon>Chryseobacterium group</taxon>
        <taxon>Chryseobacterium</taxon>
    </lineage>
</organism>